<evidence type="ECO:0000313" key="5">
    <source>
        <dbReference type="Proteomes" id="UP000178256"/>
    </source>
</evidence>
<evidence type="ECO:0000313" key="4">
    <source>
        <dbReference type="EMBL" id="OGN25471.1"/>
    </source>
</evidence>
<dbReference type="Pfam" id="PF07521">
    <property type="entry name" value="RMMBL"/>
    <property type="match status" value="1"/>
</dbReference>
<dbReference type="InterPro" id="IPR036866">
    <property type="entry name" value="RibonucZ/Hydroxyglut_hydro"/>
</dbReference>
<sequence length="455" mass="50361">MKLSFYGGAKIVTGANYLLDTGKSKMLIDCGLFQGSKFAETLNYDPFPYKAEEIDFVFLTHGHADHVGRLPRLYKSGFRGKIFATKPTVDIVTKTLPDSLSLIKDEAKKDGHEPLFGADDMHNAISLITGVDYGWSVSVDGVKVTFHDAGHILGSAVLEIEFENKNGERSKIYFSGDIGNPPSPLLKLTYFPKDADYLVIESAYGSRIHEDKSIRKGLLEKIIEDTIASKGTLVIPIFAIERAQELLYELNELIEQGHIPRVPVFLDSPLAIDLTQIYKRYVDYFNQETAHLIESGDDIFNFPGLTFTRSVEESKKIKEARGPKIIMAGSGMSNGGRILYHEQEYLPDPNSTVLFVNYQVDGSLGKKLMDGSKDVTILGKSVPVRCKIKAIGGYSGHADQDTLLKWVRVAAEGGRLKKVFVVQGEENSSTILTQKIIDRQAIEAVVPSQGDSFEL</sequence>
<dbReference type="PANTHER" id="PTHR11203">
    <property type="entry name" value="CLEAVAGE AND POLYADENYLATION SPECIFICITY FACTOR FAMILY MEMBER"/>
    <property type="match status" value="1"/>
</dbReference>
<dbReference type="SUPFAM" id="SSF56281">
    <property type="entry name" value="Metallo-hydrolase/oxidoreductase"/>
    <property type="match status" value="1"/>
</dbReference>
<protein>
    <recommendedName>
        <fullName evidence="6">MBL fold hydrolase</fullName>
    </recommendedName>
</protein>
<gene>
    <name evidence="4" type="ORF">A2925_01935</name>
</gene>
<dbReference type="AlphaFoldDB" id="A0A1F8GJG8"/>
<dbReference type="Proteomes" id="UP000178256">
    <property type="component" value="Unassembled WGS sequence"/>
</dbReference>
<dbReference type="Gene3D" id="3.40.50.10890">
    <property type="match status" value="1"/>
</dbReference>
<evidence type="ECO:0000259" key="3">
    <source>
        <dbReference type="SMART" id="SM01027"/>
    </source>
</evidence>
<reference evidence="4 5" key="1">
    <citation type="journal article" date="2016" name="Nat. Commun.">
        <title>Thousands of microbial genomes shed light on interconnected biogeochemical processes in an aquifer system.</title>
        <authorList>
            <person name="Anantharaman K."/>
            <person name="Brown C.T."/>
            <person name="Hug L.A."/>
            <person name="Sharon I."/>
            <person name="Castelle C.J."/>
            <person name="Probst A.J."/>
            <person name="Thomas B.C."/>
            <person name="Singh A."/>
            <person name="Wilkins M.J."/>
            <person name="Karaoz U."/>
            <person name="Brodie E.L."/>
            <person name="Williams K.H."/>
            <person name="Hubbard S.S."/>
            <person name="Banfield J.F."/>
        </authorList>
    </citation>
    <scope>NUCLEOTIDE SEQUENCE [LARGE SCALE GENOMIC DNA]</scope>
</reference>
<evidence type="ECO:0000259" key="2">
    <source>
        <dbReference type="SMART" id="SM00849"/>
    </source>
</evidence>
<feature type="domain" description="Beta-Casp" evidence="3">
    <location>
        <begin position="243"/>
        <end position="368"/>
    </location>
</feature>
<comment type="caution">
    <text evidence="4">The sequence shown here is derived from an EMBL/GenBank/DDBJ whole genome shotgun (WGS) entry which is preliminary data.</text>
</comment>
<dbReference type="SMART" id="SM00849">
    <property type="entry name" value="Lactamase_B"/>
    <property type="match status" value="1"/>
</dbReference>
<dbReference type="InterPro" id="IPR011108">
    <property type="entry name" value="RMMBL"/>
</dbReference>
<dbReference type="GO" id="GO:0016787">
    <property type="term" value="F:hydrolase activity"/>
    <property type="evidence" value="ECO:0007669"/>
    <property type="project" value="UniProtKB-KW"/>
</dbReference>
<feature type="domain" description="Metallo-beta-lactamase" evidence="2">
    <location>
        <begin position="13"/>
        <end position="230"/>
    </location>
</feature>
<evidence type="ECO:0000256" key="1">
    <source>
        <dbReference type="ARBA" id="ARBA00022801"/>
    </source>
</evidence>
<dbReference type="InterPro" id="IPR050698">
    <property type="entry name" value="MBL"/>
</dbReference>
<accession>A0A1F8GJG8</accession>
<dbReference type="Pfam" id="PF10996">
    <property type="entry name" value="Beta-Casp"/>
    <property type="match status" value="1"/>
</dbReference>
<dbReference type="SMART" id="SM01027">
    <property type="entry name" value="Beta-Casp"/>
    <property type="match status" value="1"/>
</dbReference>
<proteinExistence type="predicted"/>
<keyword evidence="1" id="KW-0378">Hydrolase</keyword>
<dbReference type="Pfam" id="PF23023">
    <property type="entry name" value="Anti-Pycsar_Apyc1"/>
    <property type="match status" value="1"/>
</dbReference>
<dbReference type="InterPro" id="IPR001279">
    <property type="entry name" value="Metallo-B-lactamas"/>
</dbReference>
<organism evidence="4 5">
    <name type="scientific">Candidatus Yanofskybacteria bacterium RIFCSPLOWO2_01_FULL_44_22</name>
    <dbReference type="NCBI Taxonomy" id="1802697"/>
    <lineage>
        <taxon>Bacteria</taxon>
        <taxon>Candidatus Yanofskyibacteriota</taxon>
    </lineage>
</organism>
<evidence type="ECO:0008006" key="6">
    <source>
        <dbReference type="Google" id="ProtNLM"/>
    </source>
</evidence>
<dbReference type="Gene3D" id="3.60.15.10">
    <property type="entry name" value="Ribonuclease Z/Hydroxyacylglutathione hydrolase-like"/>
    <property type="match status" value="1"/>
</dbReference>
<dbReference type="CDD" id="cd16295">
    <property type="entry name" value="TTHA0252-CPSF-like_MBL-fold"/>
    <property type="match status" value="1"/>
</dbReference>
<dbReference type="EMBL" id="MGKL01000018">
    <property type="protein sequence ID" value="OGN25471.1"/>
    <property type="molecule type" value="Genomic_DNA"/>
</dbReference>
<dbReference type="STRING" id="1802697.A2925_01935"/>
<dbReference type="InterPro" id="IPR022712">
    <property type="entry name" value="Beta_Casp"/>
</dbReference>
<dbReference type="GO" id="GO:0004521">
    <property type="term" value="F:RNA endonuclease activity"/>
    <property type="evidence" value="ECO:0007669"/>
    <property type="project" value="TreeGrafter"/>
</dbReference>
<dbReference type="PANTHER" id="PTHR11203:SF37">
    <property type="entry name" value="INTEGRATOR COMPLEX SUBUNIT 11"/>
    <property type="match status" value="1"/>
</dbReference>
<name>A0A1F8GJG8_9BACT</name>